<accession>A0ABT7VVF6</accession>
<keyword evidence="2" id="KW-1185">Reference proteome</keyword>
<evidence type="ECO:0000313" key="2">
    <source>
        <dbReference type="Proteomes" id="UP001171945"/>
    </source>
</evidence>
<evidence type="ECO:0000313" key="1">
    <source>
        <dbReference type="EMBL" id="MDM8563562.1"/>
    </source>
</evidence>
<protein>
    <submittedName>
        <fullName evidence="1">Uncharacterized protein</fullName>
    </submittedName>
</protein>
<proteinExistence type="predicted"/>
<sequence length="133" mass="15179">MDNEILVKEFQKMINGLKQEKGSISLLMLKAFDADMSDWNLIVSAPAYDNLTLKTALTHLIMVLNKHLSQVFLKKIIQSTILKTTDPFVKEINQVFNVKNTVKYVHSSVIAGVYLEKAIIFESHHQLKKTKGY</sequence>
<name>A0ABT7VVF6_9GAMM</name>
<gene>
    <name evidence="1" type="ORF">QUF54_09430</name>
</gene>
<organism evidence="1 2">
    <name type="scientific">Candidatus Marithioploca araucensis</name>
    <dbReference type="NCBI Taxonomy" id="70273"/>
    <lineage>
        <taxon>Bacteria</taxon>
        <taxon>Pseudomonadati</taxon>
        <taxon>Pseudomonadota</taxon>
        <taxon>Gammaproteobacteria</taxon>
        <taxon>Thiotrichales</taxon>
        <taxon>Thiotrichaceae</taxon>
        <taxon>Candidatus Marithioploca</taxon>
    </lineage>
</organism>
<dbReference type="EMBL" id="JAUCGM010000716">
    <property type="protein sequence ID" value="MDM8563562.1"/>
    <property type="molecule type" value="Genomic_DNA"/>
</dbReference>
<comment type="caution">
    <text evidence="1">The sequence shown here is derived from an EMBL/GenBank/DDBJ whole genome shotgun (WGS) entry which is preliminary data.</text>
</comment>
<reference evidence="1" key="1">
    <citation type="submission" date="2023-06" db="EMBL/GenBank/DDBJ databases">
        <title>Uncultivated large filamentous bacteria from sulfidic sediments reveal new species and different genomic features in energy metabolism and defense.</title>
        <authorList>
            <person name="Fonseca A."/>
        </authorList>
    </citation>
    <scope>NUCLEOTIDE SEQUENCE</scope>
    <source>
        <strain evidence="1">HSG4</strain>
    </source>
</reference>
<dbReference type="Proteomes" id="UP001171945">
    <property type="component" value="Unassembled WGS sequence"/>
</dbReference>